<evidence type="ECO:0000313" key="3">
    <source>
        <dbReference type="Proteomes" id="UP001362899"/>
    </source>
</evidence>
<feature type="compositionally biased region" description="Polar residues" evidence="1">
    <location>
        <begin position="123"/>
        <end position="134"/>
    </location>
</feature>
<feature type="region of interest" description="Disordered" evidence="1">
    <location>
        <begin position="76"/>
        <end position="165"/>
    </location>
</feature>
<gene>
    <name evidence="2" type="ORF">DASB73_007050</name>
</gene>
<protein>
    <submittedName>
        <fullName evidence="2">Uncharacterized protein</fullName>
    </submittedName>
</protein>
<reference evidence="2 3" key="1">
    <citation type="journal article" date="2023" name="Elife">
        <title>Identification of key yeast species and microbe-microbe interactions impacting larval growth of Drosophila in the wild.</title>
        <authorList>
            <person name="Mure A."/>
            <person name="Sugiura Y."/>
            <person name="Maeda R."/>
            <person name="Honda K."/>
            <person name="Sakurai N."/>
            <person name="Takahashi Y."/>
            <person name="Watada M."/>
            <person name="Katoh T."/>
            <person name="Gotoh A."/>
            <person name="Gotoh Y."/>
            <person name="Taniguchi I."/>
            <person name="Nakamura K."/>
            <person name="Hayashi T."/>
            <person name="Katayama T."/>
            <person name="Uemura T."/>
            <person name="Hattori Y."/>
        </authorList>
    </citation>
    <scope>NUCLEOTIDE SEQUENCE [LARGE SCALE GENOMIC DNA]</scope>
    <source>
        <strain evidence="2 3">SB-73</strain>
    </source>
</reference>
<keyword evidence="3" id="KW-1185">Reference proteome</keyword>
<proteinExistence type="predicted"/>
<dbReference type="EMBL" id="BTGC01000003">
    <property type="protein sequence ID" value="GMM49747.1"/>
    <property type="molecule type" value="Genomic_DNA"/>
</dbReference>
<evidence type="ECO:0000313" key="2">
    <source>
        <dbReference type="EMBL" id="GMM49747.1"/>
    </source>
</evidence>
<evidence type="ECO:0000256" key="1">
    <source>
        <dbReference type="SAM" id="MobiDB-lite"/>
    </source>
</evidence>
<sequence>MIQLFKNLENKSVLNTEDAKSRESDAMTGTRLSKESVAPLPVLDFDQMPLLLPTNVYDSRSAENVSHSQRRIVSVPDSFRHGNGQGYSSRWRVRNPQADSSGLNLEEQVIPRSRSNEAGSKFKLTSQHPHSQLESSRVNSTRSVSSGISTASYESRTSKVSTTSTRSYASTNSTLCTKSNPETLARTAFPEYTSALGKKHSKIDTKPISNQSNHTANSPIPNGASITTQLSLLSNSLHSERSVRQYRSGSGSFEDNRRCKSMILDTGVPPEVPKHWATVNHKSTNLSTLRRRSTSQHVSQTTNTENTNIDERGRSDHKKSVDIVTRRRRCISMPPIDQPHDDDKGISTDIYTRKCLTSVPSLGRCDSSSSDGSSVGPPSPMMPHFALQGYNEGETKLRVVNGDENELEEFLNRKERSKKYFVKSKAQIAEEVERVRVRYARYGHVFEGKY</sequence>
<feature type="compositionally biased region" description="Basic and acidic residues" evidence="1">
    <location>
        <begin position="309"/>
        <end position="321"/>
    </location>
</feature>
<dbReference type="AlphaFoldDB" id="A0AAV5RFJ5"/>
<accession>A0AAV5RFJ5</accession>
<organism evidence="2 3">
    <name type="scientific">Starmerella bacillaris</name>
    <name type="common">Yeast</name>
    <name type="synonym">Candida zemplinina</name>
    <dbReference type="NCBI Taxonomy" id="1247836"/>
    <lineage>
        <taxon>Eukaryota</taxon>
        <taxon>Fungi</taxon>
        <taxon>Dikarya</taxon>
        <taxon>Ascomycota</taxon>
        <taxon>Saccharomycotina</taxon>
        <taxon>Dipodascomycetes</taxon>
        <taxon>Dipodascales</taxon>
        <taxon>Trichomonascaceae</taxon>
        <taxon>Starmerella</taxon>
    </lineage>
</organism>
<feature type="region of interest" description="Disordered" evidence="1">
    <location>
        <begin position="289"/>
        <end position="321"/>
    </location>
</feature>
<comment type="caution">
    <text evidence="2">The sequence shown here is derived from an EMBL/GenBank/DDBJ whole genome shotgun (WGS) entry which is preliminary data.</text>
</comment>
<feature type="compositionally biased region" description="Low complexity" evidence="1">
    <location>
        <begin position="135"/>
        <end position="146"/>
    </location>
</feature>
<dbReference type="Proteomes" id="UP001362899">
    <property type="component" value="Unassembled WGS sequence"/>
</dbReference>
<feature type="compositionally biased region" description="Polar residues" evidence="1">
    <location>
        <begin position="295"/>
        <end position="307"/>
    </location>
</feature>
<name>A0AAV5RFJ5_STABA</name>